<sequence length="272" mass="31162">VSSEHNYEYYYEVVVQQLFIGGYTRLTLLDAEKMSIVALMVRQWPEVFNTMAPVVRYKYEGSRYMSCNQLLDFGSEGRSTITSSGQPVVIRTVKIEMTGQRWRKWRSETKRLNEMFVVRLRYCPHKTTGADSPPNPMPVPVDQSIGFQLSEPLEAKTNGATNEGNGVQTAQARSQLLDYIFSKGDGGVGPQYHYYEVVVRHVPTDDGDNALTLSATEKRLIFERMVTEWSNVFAPGDRKVFYLYEGYEYMLCKQWLPIDVATRYVSISLIPL</sequence>
<reference evidence="1" key="1">
    <citation type="submission" date="2020-11" db="EMBL/GenBank/DDBJ databases">
        <authorList>
            <person name="Tran Van P."/>
        </authorList>
    </citation>
    <scope>NUCLEOTIDE SEQUENCE</scope>
</reference>
<dbReference type="Proteomes" id="UP000728032">
    <property type="component" value="Unassembled WGS sequence"/>
</dbReference>
<evidence type="ECO:0000313" key="2">
    <source>
        <dbReference type="Proteomes" id="UP000728032"/>
    </source>
</evidence>
<dbReference type="EMBL" id="CAJPVJ010039361">
    <property type="protein sequence ID" value="CAG2181708.1"/>
    <property type="molecule type" value="Genomic_DNA"/>
</dbReference>
<organism evidence="1">
    <name type="scientific">Oppiella nova</name>
    <dbReference type="NCBI Taxonomy" id="334625"/>
    <lineage>
        <taxon>Eukaryota</taxon>
        <taxon>Metazoa</taxon>
        <taxon>Ecdysozoa</taxon>
        <taxon>Arthropoda</taxon>
        <taxon>Chelicerata</taxon>
        <taxon>Arachnida</taxon>
        <taxon>Acari</taxon>
        <taxon>Acariformes</taxon>
        <taxon>Sarcoptiformes</taxon>
        <taxon>Oribatida</taxon>
        <taxon>Brachypylina</taxon>
        <taxon>Oppioidea</taxon>
        <taxon>Oppiidae</taxon>
        <taxon>Oppiella</taxon>
    </lineage>
</organism>
<feature type="non-terminal residue" evidence="1">
    <location>
        <position position="1"/>
    </location>
</feature>
<feature type="non-terminal residue" evidence="1">
    <location>
        <position position="272"/>
    </location>
</feature>
<proteinExistence type="predicted"/>
<name>A0A7R9R0Q4_9ACAR</name>
<protein>
    <submittedName>
        <fullName evidence="1">Uncharacterized protein</fullName>
    </submittedName>
</protein>
<accession>A0A7R9R0Q4</accession>
<dbReference type="EMBL" id="OC954186">
    <property type="protein sequence ID" value="CAD7664571.1"/>
    <property type="molecule type" value="Genomic_DNA"/>
</dbReference>
<dbReference type="AlphaFoldDB" id="A0A7R9R0Q4"/>
<evidence type="ECO:0000313" key="1">
    <source>
        <dbReference type="EMBL" id="CAD7664571.1"/>
    </source>
</evidence>
<keyword evidence="2" id="KW-1185">Reference proteome</keyword>
<gene>
    <name evidence="1" type="ORF">ONB1V03_LOCUS21129</name>
</gene>